<evidence type="ECO:0000256" key="1">
    <source>
        <dbReference type="SAM" id="Phobius"/>
    </source>
</evidence>
<dbReference type="PIRSF" id="PIRSF038896">
    <property type="entry name" value="NAPE-PLD"/>
    <property type="match status" value="1"/>
</dbReference>
<keyword evidence="1" id="KW-0472">Membrane</keyword>
<reference evidence="3 4" key="1">
    <citation type="submission" date="2019-04" db="EMBL/GenBank/DDBJ databases">
        <title>Isachenkonia alkalipeptolytica gen. nov. sp. nov. a new anaerobic, alkiliphilic organothrophic bacterium capable to reduce synthesized ferrihydrite isolated from a soda lake.</title>
        <authorList>
            <person name="Toshchakov S.V."/>
            <person name="Zavarzina D.G."/>
            <person name="Zhilina T.N."/>
            <person name="Kostrikina N.A."/>
            <person name="Kublanov I.V."/>
        </authorList>
    </citation>
    <scope>NUCLEOTIDE SEQUENCE [LARGE SCALE GENOMIC DNA]</scope>
    <source>
        <strain evidence="3 4">Z-1701</strain>
    </source>
</reference>
<dbReference type="InterPro" id="IPR036866">
    <property type="entry name" value="RibonucZ/Hydroxyglut_hydro"/>
</dbReference>
<evidence type="ECO:0000313" key="3">
    <source>
        <dbReference type="EMBL" id="NBG88224.1"/>
    </source>
</evidence>
<dbReference type="EMBL" id="SUMG01000006">
    <property type="protein sequence ID" value="NBG88224.1"/>
    <property type="molecule type" value="Genomic_DNA"/>
</dbReference>
<dbReference type="GO" id="GO:0005737">
    <property type="term" value="C:cytoplasm"/>
    <property type="evidence" value="ECO:0007669"/>
    <property type="project" value="TreeGrafter"/>
</dbReference>
<evidence type="ECO:0000259" key="2">
    <source>
        <dbReference type="Pfam" id="PF12706"/>
    </source>
</evidence>
<evidence type="ECO:0000313" key="4">
    <source>
        <dbReference type="Proteomes" id="UP000449710"/>
    </source>
</evidence>
<keyword evidence="1" id="KW-1133">Transmembrane helix</keyword>
<dbReference type="Pfam" id="PF12706">
    <property type="entry name" value="Lactamase_B_2"/>
    <property type="match status" value="1"/>
</dbReference>
<keyword evidence="4" id="KW-1185">Reference proteome</keyword>
<dbReference type="GO" id="GO:0008270">
    <property type="term" value="F:zinc ion binding"/>
    <property type="evidence" value="ECO:0007669"/>
    <property type="project" value="InterPro"/>
</dbReference>
<dbReference type="InterPro" id="IPR001279">
    <property type="entry name" value="Metallo-B-lactamas"/>
</dbReference>
<name>A0AA43XL16_9CLOT</name>
<dbReference type="PANTHER" id="PTHR15032">
    <property type="entry name" value="N-ACYL-PHOSPHATIDYLETHANOLAMINE-HYDROLYZING PHOSPHOLIPASE D"/>
    <property type="match status" value="1"/>
</dbReference>
<dbReference type="GO" id="GO:0070290">
    <property type="term" value="F:N-acylphosphatidylethanolamine-specific phospholipase D activity"/>
    <property type="evidence" value="ECO:0007669"/>
    <property type="project" value="InterPro"/>
</dbReference>
<dbReference type="SUPFAM" id="SSF56281">
    <property type="entry name" value="Metallo-hydrolase/oxidoreductase"/>
    <property type="match status" value="1"/>
</dbReference>
<feature type="transmembrane region" description="Helical" evidence="1">
    <location>
        <begin position="20"/>
        <end position="39"/>
    </location>
</feature>
<gene>
    <name evidence="3" type="ORF">ISALK_06895</name>
</gene>
<dbReference type="RefSeq" id="WP_160720547.1">
    <property type="nucleotide sequence ID" value="NZ_SUMG01000006.1"/>
</dbReference>
<dbReference type="PANTHER" id="PTHR15032:SF4">
    <property type="entry name" value="N-ACYL-PHOSPHATIDYLETHANOLAMINE-HYDROLYZING PHOSPHOLIPASE D"/>
    <property type="match status" value="1"/>
</dbReference>
<dbReference type="Gene3D" id="3.60.15.10">
    <property type="entry name" value="Ribonuclease Z/Hydroxyacylglutathione hydrolase-like"/>
    <property type="match status" value="1"/>
</dbReference>
<comment type="caution">
    <text evidence="3">The sequence shown here is derived from an EMBL/GenBank/DDBJ whole genome shotgun (WGS) entry which is preliminary data.</text>
</comment>
<keyword evidence="1" id="KW-0812">Transmembrane</keyword>
<proteinExistence type="predicted"/>
<feature type="domain" description="Metallo-beta-lactamase" evidence="2">
    <location>
        <begin position="134"/>
        <end position="330"/>
    </location>
</feature>
<organism evidence="3 4">
    <name type="scientific">Isachenkonia alkalipeptolytica</name>
    <dbReference type="NCBI Taxonomy" id="2565777"/>
    <lineage>
        <taxon>Bacteria</taxon>
        <taxon>Bacillati</taxon>
        <taxon>Bacillota</taxon>
        <taxon>Clostridia</taxon>
        <taxon>Eubacteriales</taxon>
        <taxon>Clostridiaceae</taxon>
        <taxon>Isachenkonia</taxon>
    </lineage>
</organism>
<accession>A0AA43XL16</accession>
<dbReference type="InterPro" id="IPR024884">
    <property type="entry name" value="NAPE-PLD"/>
</dbReference>
<sequence>MKLRFRKKRKRKWYFKKFLWTLFGLVIVGIIAGLLFMYFHPVFGGSPREEQQAAYEELDNYVEGEFINETEKESEMGLTSIGGLIWDWVTEREDRIPSENVPVAPLDWEQINSEADSLTWFGHSNFLLSIDNKKILIDPVFDDMASPVSFVGSRRFTEDIFHLIEELPRIDAVFITHDHYDHLDYPSILALKEKTDHFFVPLGVDAHLMEWGVASGDITPMNWWEQVEWEGLDIAAVPARHSSNRSIFDRNQTLWAGFVISGENTNLYVSGDTGYGDHFIEIGETYGPFDLTLMEGGQYDERWPDAHMFPEESVQANMDAKGDVMMLMHWGAFSLALHGWSEPVERGIEEAEKQGVSIIAPQIGETVDLEELDLTITPWWDF</sequence>
<dbReference type="AlphaFoldDB" id="A0AA43XL16"/>
<protein>
    <submittedName>
        <fullName evidence="3">MBL fold metallo-hydrolase</fullName>
    </submittedName>
</protein>
<dbReference type="Proteomes" id="UP000449710">
    <property type="component" value="Unassembled WGS sequence"/>
</dbReference>